<dbReference type="InterPro" id="IPR004769">
    <property type="entry name" value="Pur_lyase"/>
</dbReference>
<evidence type="ECO:0000256" key="9">
    <source>
        <dbReference type="RuleBase" id="RU361172"/>
    </source>
</evidence>
<evidence type="ECO:0000256" key="7">
    <source>
        <dbReference type="ARBA" id="ARBA00023239"/>
    </source>
</evidence>
<feature type="domain" description="Fumarate lyase N-terminal" evidence="10">
    <location>
        <begin position="15"/>
        <end position="310"/>
    </location>
</feature>
<evidence type="ECO:0000313" key="13">
    <source>
        <dbReference type="Proteomes" id="UP001174909"/>
    </source>
</evidence>
<dbReference type="CDD" id="cd01598">
    <property type="entry name" value="PurB"/>
    <property type="match status" value="1"/>
</dbReference>
<gene>
    <name evidence="12" type="ORF">GBAR_LOCUS5396</name>
</gene>
<dbReference type="Pfam" id="PF08328">
    <property type="entry name" value="ASL_C"/>
    <property type="match status" value="1"/>
</dbReference>
<comment type="catalytic activity">
    <reaction evidence="9">
        <text>(2S)-2-[5-amino-1-(5-phospho-beta-D-ribosyl)imidazole-4-carboxamido]succinate = 5-amino-1-(5-phospho-beta-D-ribosyl)imidazole-4-carboxamide + fumarate</text>
        <dbReference type="Rhea" id="RHEA:23920"/>
        <dbReference type="ChEBI" id="CHEBI:29806"/>
        <dbReference type="ChEBI" id="CHEBI:58443"/>
        <dbReference type="ChEBI" id="CHEBI:58475"/>
        <dbReference type="EC" id="4.3.2.2"/>
    </reaction>
</comment>
<dbReference type="InterPro" id="IPR013539">
    <property type="entry name" value="PurB_C"/>
</dbReference>
<dbReference type="GO" id="GO:0004018">
    <property type="term" value="F:N6-(1,2-dicarboxyethyl)AMP AMP-lyase (fumarate-forming) activity"/>
    <property type="evidence" value="ECO:0007669"/>
    <property type="project" value="InterPro"/>
</dbReference>
<feature type="non-terminal residue" evidence="12">
    <location>
        <position position="1"/>
    </location>
</feature>
<dbReference type="PRINTS" id="PR00149">
    <property type="entry name" value="FUMRATELYASE"/>
</dbReference>
<evidence type="ECO:0000256" key="4">
    <source>
        <dbReference type="ARBA" id="ARBA00012339"/>
    </source>
</evidence>
<dbReference type="EMBL" id="CASHTH010000800">
    <property type="protein sequence ID" value="CAI8007810.1"/>
    <property type="molecule type" value="Genomic_DNA"/>
</dbReference>
<evidence type="ECO:0000256" key="1">
    <source>
        <dbReference type="ARBA" id="ARBA00004706"/>
    </source>
</evidence>
<dbReference type="PROSITE" id="PS00163">
    <property type="entry name" value="FUMARATE_LYASES"/>
    <property type="match status" value="1"/>
</dbReference>
<evidence type="ECO:0000256" key="6">
    <source>
        <dbReference type="ARBA" id="ARBA00022755"/>
    </source>
</evidence>
<dbReference type="Pfam" id="PF00206">
    <property type="entry name" value="Lyase_1"/>
    <property type="match status" value="1"/>
</dbReference>
<evidence type="ECO:0000256" key="2">
    <source>
        <dbReference type="ARBA" id="ARBA00004734"/>
    </source>
</evidence>
<dbReference type="Gene3D" id="1.10.40.30">
    <property type="entry name" value="Fumarase/aspartase (C-terminal domain)"/>
    <property type="match status" value="1"/>
</dbReference>
<comment type="similarity">
    <text evidence="3 9">Belongs to the lyase 1 family. Adenylosuccinate lyase subfamily.</text>
</comment>
<dbReference type="PANTHER" id="PTHR43411">
    <property type="entry name" value="ADENYLOSUCCINATE LYASE"/>
    <property type="match status" value="1"/>
</dbReference>
<evidence type="ECO:0000256" key="5">
    <source>
        <dbReference type="ARBA" id="ARBA00017058"/>
    </source>
</evidence>
<evidence type="ECO:0000259" key="11">
    <source>
        <dbReference type="Pfam" id="PF08328"/>
    </source>
</evidence>
<comment type="caution">
    <text evidence="12">The sequence shown here is derived from an EMBL/GenBank/DDBJ whole genome shotgun (WGS) entry which is preliminary data.</text>
</comment>
<dbReference type="InterPro" id="IPR008948">
    <property type="entry name" value="L-Aspartase-like"/>
</dbReference>
<evidence type="ECO:0000259" key="10">
    <source>
        <dbReference type="Pfam" id="PF00206"/>
    </source>
</evidence>
<keyword evidence="7 9" id="KW-0456">Lyase</keyword>
<dbReference type="InterPro" id="IPR022761">
    <property type="entry name" value="Fumarate_lyase_N"/>
</dbReference>
<comment type="pathway">
    <text evidence="2 9">Purine metabolism; AMP biosynthesis via de novo pathway; AMP from IMP: step 2/2.</text>
</comment>
<dbReference type="AlphaFoldDB" id="A0AA35WAP3"/>
<dbReference type="Gene3D" id="1.10.275.10">
    <property type="entry name" value="Fumarase/aspartase (N-terminal domain)"/>
    <property type="match status" value="1"/>
</dbReference>
<name>A0AA35WAP3_GEOBA</name>
<comment type="catalytic activity">
    <reaction evidence="9">
        <text>N(6)-(1,2-dicarboxyethyl)-AMP = fumarate + AMP</text>
        <dbReference type="Rhea" id="RHEA:16853"/>
        <dbReference type="ChEBI" id="CHEBI:29806"/>
        <dbReference type="ChEBI" id="CHEBI:57567"/>
        <dbReference type="ChEBI" id="CHEBI:456215"/>
        <dbReference type="EC" id="4.3.2.2"/>
    </reaction>
</comment>
<keyword evidence="6 9" id="KW-0658">Purine biosynthesis</keyword>
<dbReference type="InterPro" id="IPR020557">
    <property type="entry name" value="Fumarate_lyase_CS"/>
</dbReference>
<dbReference type="InterPro" id="IPR047136">
    <property type="entry name" value="PurB_bact"/>
</dbReference>
<protein>
    <recommendedName>
        <fullName evidence="5 9">Adenylosuccinate lyase</fullName>
        <shortName evidence="9">ASL</shortName>
        <ecNumber evidence="4 9">4.3.2.2</ecNumber>
    </recommendedName>
    <alternativeName>
        <fullName evidence="8 9">Adenylosuccinase</fullName>
    </alternativeName>
</protein>
<organism evidence="12 13">
    <name type="scientific">Geodia barretti</name>
    <name type="common">Barrett's horny sponge</name>
    <dbReference type="NCBI Taxonomy" id="519541"/>
    <lineage>
        <taxon>Eukaryota</taxon>
        <taxon>Metazoa</taxon>
        <taxon>Porifera</taxon>
        <taxon>Demospongiae</taxon>
        <taxon>Heteroscleromorpha</taxon>
        <taxon>Tetractinellida</taxon>
        <taxon>Astrophorina</taxon>
        <taxon>Geodiidae</taxon>
        <taxon>Geodia</taxon>
    </lineage>
</organism>
<reference evidence="12" key="1">
    <citation type="submission" date="2023-03" db="EMBL/GenBank/DDBJ databases">
        <authorList>
            <person name="Steffen K."/>
            <person name="Cardenas P."/>
        </authorList>
    </citation>
    <scope>NUCLEOTIDE SEQUENCE</scope>
</reference>
<evidence type="ECO:0000256" key="8">
    <source>
        <dbReference type="ARBA" id="ARBA00030717"/>
    </source>
</evidence>
<comment type="pathway">
    <text evidence="1 9">Purine metabolism; IMP biosynthesis via de novo pathway; 5-amino-1-(5-phospho-D-ribosyl)imidazole-4-carboxamide from 5-amino-1-(5-phospho-D-ribosyl)imidazole-4-carboxylate: step 2/2.</text>
</comment>
<dbReference type="InterPro" id="IPR000362">
    <property type="entry name" value="Fumarate_lyase_fam"/>
</dbReference>
<dbReference type="EC" id="4.3.2.2" evidence="4 9"/>
<dbReference type="PANTHER" id="PTHR43411:SF1">
    <property type="entry name" value="ADENYLOSUCCINATE LYASE"/>
    <property type="match status" value="1"/>
</dbReference>
<dbReference type="SUPFAM" id="SSF48557">
    <property type="entry name" value="L-aspartase-like"/>
    <property type="match status" value="1"/>
</dbReference>
<dbReference type="NCBIfam" id="NF006764">
    <property type="entry name" value="PRK09285.1"/>
    <property type="match status" value="1"/>
</dbReference>
<accession>A0AA35WAP3</accession>
<dbReference type="NCBIfam" id="TIGR00928">
    <property type="entry name" value="purB"/>
    <property type="match status" value="1"/>
</dbReference>
<dbReference type="Proteomes" id="UP001174909">
    <property type="component" value="Unassembled WGS sequence"/>
</dbReference>
<dbReference type="InterPro" id="IPR024083">
    <property type="entry name" value="Fumarase/histidase_N"/>
</dbReference>
<keyword evidence="13" id="KW-1185">Reference proteome</keyword>
<dbReference type="GO" id="GO:0006188">
    <property type="term" value="P:IMP biosynthetic process"/>
    <property type="evidence" value="ECO:0007669"/>
    <property type="project" value="InterPro"/>
</dbReference>
<proteinExistence type="inferred from homology"/>
<dbReference type="Gene3D" id="1.20.200.10">
    <property type="entry name" value="Fumarase/aspartase (Central domain)"/>
    <property type="match status" value="1"/>
</dbReference>
<sequence>KLAVNTIRAITPLDGRYATQVSGLADHLSEWALIKRRVQVEVEWLLEMAGCADIADMRALTASEQALLHGLVDDFDDDAAMQVKRIERTTNHDVKAVEYYIREKLAGTSMEDVCEWVHFCCTSEDINNLSHALMVKGALEEEWLPQARALVDSVAALADANADTALLARTHGQAASPTTLGKELAVFVYRWRRQIRQIENAEYLGKFNGAVGSYNAHAIAYPNADWHGIARGFVERLGLTHNPLTTQIEPHDYLAEIFHALIRFNTVMLDYDRDMWSYISLGVFRQKAVEGEVGSSTMPHKVNPINFENSEANVGISSALLEHLATKLPVSRLQRDLTDSSALRNLGPAIGHSLVGLKAAMRGLRQVAVDEDLLAAELDDAWEVLAEAVQTVMRKQGAGDAYEMLKGFTRGRSVTGDDMRAFVGGLELPPDDKKRLMALTPAGYTGIAGELVVRMDG</sequence>
<feature type="domain" description="Adenylosuccinate lyase PurB C-terminal" evidence="11">
    <location>
        <begin position="331"/>
        <end position="445"/>
    </location>
</feature>
<evidence type="ECO:0000313" key="12">
    <source>
        <dbReference type="EMBL" id="CAI8007810.1"/>
    </source>
</evidence>
<evidence type="ECO:0000256" key="3">
    <source>
        <dbReference type="ARBA" id="ARBA00008273"/>
    </source>
</evidence>